<proteinExistence type="predicted"/>
<evidence type="ECO:0000313" key="2">
    <source>
        <dbReference type="Proteomes" id="UP000677803"/>
    </source>
</evidence>
<dbReference type="EMBL" id="CAJRST010036667">
    <property type="protein sequence ID" value="CAG5994294.1"/>
    <property type="molecule type" value="Genomic_DNA"/>
</dbReference>
<gene>
    <name evidence="1" type="ORF">MMEN_LOCUS17869</name>
</gene>
<accession>A0A8S4BIX2</accession>
<dbReference type="OrthoDB" id="5911921at2759"/>
<dbReference type="Proteomes" id="UP000677803">
    <property type="component" value="Unassembled WGS sequence"/>
</dbReference>
<organism evidence="1 2">
    <name type="scientific">Menidia menidia</name>
    <name type="common">Atlantic silverside</name>
    <dbReference type="NCBI Taxonomy" id="238744"/>
    <lineage>
        <taxon>Eukaryota</taxon>
        <taxon>Metazoa</taxon>
        <taxon>Chordata</taxon>
        <taxon>Craniata</taxon>
        <taxon>Vertebrata</taxon>
        <taxon>Euteleostomi</taxon>
        <taxon>Actinopterygii</taxon>
        <taxon>Neopterygii</taxon>
        <taxon>Teleostei</taxon>
        <taxon>Neoteleostei</taxon>
        <taxon>Acanthomorphata</taxon>
        <taxon>Ovalentaria</taxon>
        <taxon>Atherinomorphae</taxon>
        <taxon>Atheriniformes</taxon>
        <taxon>Atherinopsidae</taxon>
        <taxon>Menidiinae</taxon>
        <taxon>Menidia</taxon>
    </lineage>
</organism>
<sequence length="405" mass="43492">MGVIPMITQRSVLYGWMMKRRPVSSGRLQSGSGQSSGQQLSAMGSEVRALDHWMGTRLGAWPGRCYSYIMDLCPAIHHPGHDDKTGGSSVPLVSFAMAFGDEVLEGRSGKGVTLDLRNLKWCNPGQAGVPHVGAAAFLWSTAVRGADEGASMLSVVLMRERRCCPWRMASSQEIETAEEILLSSRALCMWGGAVFGMPGLTPRKQLLGRGPGFCFHHHQRAPCPQSGDAVRGPGRESPPPGLDMTVMKAVQVERTSPPMDEGRELLFQRSDGEHAGLCFRLFYVSPDRSSGPVGGAAGRDHAAHAAPSDATLHGKLLVYSHPPKAAIHQGVNLIGEGGSMALPSGSSLVLSQFCLGLCFRLFYVSPDWSSGPVGGRRVGTMLPMLYPGITSHLQMSHKRDPTGYF</sequence>
<evidence type="ECO:0000313" key="1">
    <source>
        <dbReference type="EMBL" id="CAG5994294.1"/>
    </source>
</evidence>
<dbReference type="AlphaFoldDB" id="A0A8S4BIX2"/>
<keyword evidence="2" id="KW-1185">Reference proteome</keyword>
<reference evidence="1" key="1">
    <citation type="submission" date="2021-05" db="EMBL/GenBank/DDBJ databases">
        <authorList>
            <person name="Tigano A."/>
        </authorList>
    </citation>
    <scope>NUCLEOTIDE SEQUENCE</scope>
</reference>
<protein>
    <submittedName>
        <fullName evidence="1">(Atlantic silverside) hypothetical protein</fullName>
    </submittedName>
</protein>
<name>A0A8S4BIX2_9TELE</name>
<comment type="caution">
    <text evidence="1">The sequence shown here is derived from an EMBL/GenBank/DDBJ whole genome shotgun (WGS) entry which is preliminary data.</text>
</comment>